<dbReference type="Proteomes" id="UP000828390">
    <property type="component" value="Unassembled WGS sequence"/>
</dbReference>
<evidence type="ECO:0000313" key="3">
    <source>
        <dbReference type="Proteomes" id="UP000828390"/>
    </source>
</evidence>
<dbReference type="EMBL" id="JAIWYP010000009">
    <property type="protein sequence ID" value="KAH3776444.1"/>
    <property type="molecule type" value="Genomic_DNA"/>
</dbReference>
<protein>
    <submittedName>
        <fullName evidence="2">Uncharacterized protein</fullName>
    </submittedName>
</protein>
<name>A0A9D4ECD7_DREPO</name>
<accession>A0A9D4ECD7</accession>
<reference evidence="2" key="2">
    <citation type="submission" date="2020-11" db="EMBL/GenBank/DDBJ databases">
        <authorList>
            <person name="McCartney M.A."/>
            <person name="Auch B."/>
            <person name="Kono T."/>
            <person name="Mallez S."/>
            <person name="Becker A."/>
            <person name="Gohl D.M."/>
            <person name="Silverstein K.A.T."/>
            <person name="Koren S."/>
            <person name="Bechman K.B."/>
            <person name="Herman A."/>
            <person name="Abrahante J.E."/>
            <person name="Garbe J."/>
        </authorList>
    </citation>
    <scope>NUCLEOTIDE SEQUENCE</scope>
    <source>
        <strain evidence="2">Duluth1</strain>
        <tissue evidence="2">Whole animal</tissue>
    </source>
</reference>
<keyword evidence="3" id="KW-1185">Reference proteome</keyword>
<gene>
    <name evidence="2" type="ORF">DPMN_177869</name>
</gene>
<organism evidence="2 3">
    <name type="scientific">Dreissena polymorpha</name>
    <name type="common">Zebra mussel</name>
    <name type="synonym">Mytilus polymorpha</name>
    <dbReference type="NCBI Taxonomy" id="45954"/>
    <lineage>
        <taxon>Eukaryota</taxon>
        <taxon>Metazoa</taxon>
        <taxon>Spiralia</taxon>
        <taxon>Lophotrochozoa</taxon>
        <taxon>Mollusca</taxon>
        <taxon>Bivalvia</taxon>
        <taxon>Autobranchia</taxon>
        <taxon>Heteroconchia</taxon>
        <taxon>Euheterodonta</taxon>
        <taxon>Imparidentia</taxon>
        <taxon>Neoheterodontei</taxon>
        <taxon>Myida</taxon>
        <taxon>Dreissenoidea</taxon>
        <taxon>Dreissenidae</taxon>
        <taxon>Dreissena</taxon>
    </lineage>
</organism>
<dbReference type="AlphaFoldDB" id="A0A9D4ECD7"/>
<evidence type="ECO:0000313" key="2">
    <source>
        <dbReference type="EMBL" id="KAH3776444.1"/>
    </source>
</evidence>
<sequence>MGHAELLRLEIIRLRTMLLRVPTGTMTGTPMSPQSNPHKARLQDKVKEALLPLQTRTSQSTTIYPIEDHIPVSPQP</sequence>
<feature type="region of interest" description="Disordered" evidence="1">
    <location>
        <begin position="57"/>
        <end position="76"/>
    </location>
</feature>
<comment type="caution">
    <text evidence="2">The sequence shown here is derived from an EMBL/GenBank/DDBJ whole genome shotgun (WGS) entry which is preliminary data.</text>
</comment>
<proteinExistence type="predicted"/>
<evidence type="ECO:0000256" key="1">
    <source>
        <dbReference type="SAM" id="MobiDB-lite"/>
    </source>
</evidence>
<reference evidence="2" key="1">
    <citation type="journal article" date="2019" name="bioRxiv">
        <title>The Genome of the Zebra Mussel, Dreissena polymorpha: A Resource for Invasive Species Research.</title>
        <authorList>
            <person name="McCartney M.A."/>
            <person name="Auch B."/>
            <person name="Kono T."/>
            <person name="Mallez S."/>
            <person name="Zhang Y."/>
            <person name="Obille A."/>
            <person name="Becker A."/>
            <person name="Abrahante J.E."/>
            <person name="Garbe J."/>
            <person name="Badalamenti J.P."/>
            <person name="Herman A."/>
            <person name="Mangelson H."/>
            <person name="Liachko I."/>
            <person name="Sullivan S."/>
            <person name="Sone E.D."/>
            <person name="Koren S."/>
            <person name="Silverstein K.A.T."/>
            <person name="Beckman K.B."/>
            <person name="Gohl D.M."/>
        </authorList>
    </citation>
    <scope>NUCLEOTIDE SEQUENCE</scope>
    <source>
        <strain evidence="2">Duluth1</strain>
        <tissue evidence="2">Whole animal</tissue>
    </source>
</reference>